<feature type="compositionally biased region" description="Low complexity" evidence="1">
    <location>
        <begin position="167"/>
        <end position="176"/>
    </location>
</feature>
<dbReference type="EMBL" id="QGNW01001457">
    <property type="protein sequence ID" value="RVW40571.1"/>
    <property type="molecule type" value="Genomic_DNA"/>
</dbReference>
<accession>A0A438DYI0</accession>
<feature type="region of interest" description="Disordered" evidence="1">
    <location>
        <begin position="1"/>
        <end position="22"/>
    </location>
</feature>
<gene>
    <name evidence="2" type="primary">RE2_178</name>
    <name evidence="2" type="ORF">CK203_081450</name>
</gene>
<evidence type="ECO:0000256" key="1">
    <source>
        <dbReference type="SAM" id="MobiDB-lite"/>
    </source>
</evidence>
<proteinExistence type="predicted"/>
<dbReference type="PANTHER" id="PTHR47481:SF22">
    <property type="entry name" value="RETROTRANSPOSON GAG DOMAIN-CONTAINING PROTEIN"/>
    <property type="match status" value="1"/>
</dbReference>
<sequence length="203" mass="22726">MASGASFSSTNDPITIQNSQDPQHPLRTINLSNITKLSSINYLTWSLQIRSLLESYDLHHFIDDTHSPPPPTVTVTGVASPNLAYTTWKRQDCLIFSVLEGLSDEYKFVIDAINARDTSISFVELHEKLLNKEAYLQTAQPSPLSLPTTINPTTFWNHPNWRPPATTPQQPGPTTTFSSHDQRQPKPYLGRCQACDIQGHTVK</sequence>
<evidence type="ECO:0000313" key="2">
    <source>
        <dbReference type="EMBL" id="RVW40571.1"/>
    </source>
</evidence>
<organism evidence="2 3">
    <name type="scientific">Vitis vinifera</name>
    <name type="common">Grape</name>
    <dbReference type="NCBI Taxonomy" id="29760"/>
    <lineage>
        <taxon>Eukaryota</taxon>
        <taxon>Viridiplantae</taxon>
        <taxon>Streptophyta</taxon>
        <taxon>Embryophyta</taxon>
        <taxon>Tracheophyta</taxon>
        <taxon>Spermatophyta</taxon>
        <taxon>Magnoliopsida</taxon>
        <taxon>eudicotyledons</taxon>
        <taxon>Gunneridae</taxon>
        <taxon>Pentapetalae</taxon>
        <taxon>rosids</taxon>
        <taxon>Vitales</taxon>
        <taxon>Vitaceae</taxon>
        <taxon>Viteae</taxon>
        <taxon>Vitis</taxon>
    </lineage>
</organism>
<reference evidence="2 3" key="1">
    <citation type="journal article" date="2018" name="PLoS Genet.">
        <title>Population sequencing reveals clonal diversity and ancestral inbreeding in the grapevine cultivar Chardonnay.</title>
        <authorList>
            <person name="Roach M.J."/>
            <person name="Johnson D.L."/>
            <person name="Bohlmann J."/>
            <person name="van Vuuren H.J."/>
            <person name="Jones S.J."/>
            <person name="Pretorius I.S."/>
            <person name="Schmidt S.A."/>
            <person name="Borneman A.R."/>
        </authorList>
    </citation>
    <scope>NUCLEOTIDE SEQUENCE [LARGE SCALE GENOMIC DNA]</scope>
    <source>
        <strain evidence="3">cv. Chardonnay</strain>
        <tissue evidence="2">Leaf</tissue>
    </source>
</reference>
<dbReference type="AlphaFoldDB" id="A0A438DYI0"/>
<name>A0A438DYI0_VITVI</name>
<evidence type="ECO:0000313" key="3">
    <source>
        <dbReference type="Proteomes" id="UP000288805"/>
    </source>
</evidence>
<protein>
    <submittedName>
        <fullName evidence="2">Retrovirus-related Pol polyprotein from transposon RE2</fullName>
    </submittedName>
</protein>
<feature type="region of interest" description="Disordered" evidence="1">
    <location>
        <begin position="155"/>
        <end position="190"/>
    </location>
</feature>
<comment type="caution">
    <text evidence="2">The sequence shown here is derived from an EMBL/GenBank/DDBJ whole genome shotgun (WGS) entry which is preliminary data.</text>
</comment>
<dbReference type="Proteomes" id="UP000288805">
    <property type="component" value="Unassembled WGS sequence"/>
</dbReference>
<dbReference type="PANTHER" id="PTHR47481">
    <property type="match status" value="1"/>
</dbReference>